<evidence type="ECO:0000259" key="1">
    <source>
        <dbReference type="Pfam" id="PF09820"/>
    </source>
</evidence>
<dbReference type="SUPFAM" id="SSF52540">
    <property type="entry name" value="P-loop containing nucleoside triphosphate hydrolases"/>
    <property type="match status" value="1"/>
</dbReference>
<dbReference type="InterPro" id="IPR027417">
    <property type="entry name" value="P-loop_NTPase"/>
</dbReference>
<accession>A0AAW5N3Y3</accession>
<dbReference type="EMBL" id="JANRHJ010000023">
    <property type="protein sequence ID" value="MCR8875206.1"/>
    <property type="molecule type" value="Genomic_DNA"/>
</dbReference>
<sequence>MNRLYPVGIQNFEKIRKDGYIYVDKTALLYQLVKTGQYYFLSRPRRFGKSLMISTLEAYFIGKRELFKGLDMERLEKDWTVYPVLHMDLNTRNYFDYESLVGILSQNLEEWEKLYGDEKKDRVPEERFMYVIKRACEKTGHKVVILIDEYDKPILQTISKPELQTEYRNTLKAFYGALKSCDGYIRFAMLTGVTKFSKVSVFSDLNNLMDISMDRRYAELCGISDAELHKYFEEDIHALADELGTDYAHTCELLKVNYDGYHFCYKSTGMYNPFSLLNTFAKRQIGSYWFETGTPTYLVELMKLHHYNVEEIEHIVTSGPVLDSIDAASTDPVPVIYQSGYLTIKDYNAEFENYTLGFPNREVEQGFFRFLLPHYASVSTSKSPYEIQRFVGEVRQGDVDGFLDRLRTFFDDTPYELARYREVHYQNILYIVFKLMGFHTEVEYRTARGRVDLVLKTADYIYVMEFKLEGTAEEVMRQIEEKGYAAPFAADGRKVIKVGVNFSEETKSIDKWIIKM</sequence>
<organism evidence="2 3">
    <name type="scientific">Phocaeicola barnesiae</name>
    <dbReference type="NCBI Taxonomy" id="376804"/>
    <lineage>
        <taxon>Bacteria</taxon>
        <taxon>Pseudomonadati</taxon>
        <taxon>Bacteroidota</taxon>
        <taxon>Bacteroidia</taxon>
        <taxon>Bacteroidales</taxon>
        <taxon>Bacteroidaceae</taxon>
        <taxon>Phocaeicola</taxon>
    </lineage>
</organism>
<gene>
    <name evidence="2" type="ORF">NW209_14540</name>
</gene>
<dbReference type="Proteomes" id="UP001204579">
    <property type="component" value="Unassembled WGS sequence"/>
</dbReference>
<evidence type="ECO:0000313" key="3">
    <source>
        <dbReference type="Proteomes" id="UP001204579"/>
    </source>
</evidence>
<dbReference type="Pfam" id="PF08011">
    <property type="entry name" value="PDDEXK_9"/>
    <property type="match status" value="1"/>
</dbReference>
<dbReference type="PANTHER" id="PTHR34825">
    <property type="entry name" value="CONSERVED PROTEIN, WITH A WEAK D-GALACTARATE DEHYDRATASE/ALTRONATE HYDROLASE DOMAIN"/>
    <property type="match status" value="1"/>
</dbReference>
<keyword evidence="2" id="KW-0547">Nucleotide-binding</keyword>
<dbReference type="Pfam" id="PF09820">
    <property type="entry name" value="AAA-ATPase_like"/>
    <property type="match status" value="1"/>
</dbReference>
<reference evidence="2 3" key="1">
    <citation type="submission" date="2022-08" db="EMBL/GenBank/DDBJ databases">
        <authorList>
            <person name="Zeman M."/>
            <person name="Kubasova T."/>
        </authorList>
    </citation>
    <scope>NUCLEOTIDE SEQUENCE [LARGE SCALE GENOMIC DNA]</scope>
    <source>
        <strain evidence="2 3">ET62</strain>
    </source>
</reference>
<dbReference type="GO" id="GO:0005524">
    <property type="term" value="F:ATP binding"/>
    <property type="evidence" value="ECO:0007669"/>
    <property type="project" value="UniProtKB-KW"/>
</dbReference>
<keyword evidence="3" id="KW-1185">Reference proteome</keyword>
<keyword evidence="2" id="KW-0067">ATP-binding</keyword>
<dbReference type="InterPro" id="IPR012547">
    <property type="entry name" value="PDDEXK_9"/>
</dbReference>
<protein>
    <submittedName>
        <fullName evidence="2">ATP-binding protein</fullName>
    </submittedName>
</protein>
<proteinExistence type="predicted"/>
<evidence type="ECO:0000313" key="2">
    <source>
        <dbReference type="EMBL" id="MCR8875206.1"/>
    </source>
</evidence>
<feature type="domain" description="AAA-ATPase-like" evidence="1">
    <location>
        <begin position="6"/>
        <end position="202"/>
    </location>
</feature>
<dbReference type="InterPro" id="IPR018631">
    <property type="entry name" value="AAA-ATPase-like_dom"/>
</dbReference>
<comment type="caution">
    <text evidence="2">The sequence shown here is derived from an EMBL/GenBank/DDBJ whole genome shotgun (WGS) entry which is preliminary data.</text>
</comment>
<dbReference type="PANTHER" id="PTHR34825:SF1">
    <property type="entry name" value="AAA-ATPASE-LIKE DOMAIN-CONTAINING PROTEIN"/>
    <property type="match status" value="1"/>
</dbReference>
<name>A0AAW5N3Y3_9BACT</name>
<dbReference type="AlphaFoldDB" id="A0AAW5N3Y3"/>
<dbReference type="RefSeq" id="WP_258336263.1">
    <property type="nucleotide sequence ID" value="NZ_JANRHJ010000023.1"/>
</dbReference>